<comment type="similarity">
    <text evidence="1">Belongs to the class I-like SAM-binding methyltransferase superfamily. CmoM family.</text>
</comment>
<comment type="caution">
    <text evidence="2">The sequence shown here is derived from an EMBL/GenBank/DDBJ whole genome shotgun (WGS) entry which is preliminary data.</text>
</comment>
<keyword evidence="1 2" id="KW-0489">Methyltransferase</keyword>
<dbReference type="EC" id="2.1.1.-" evidence="1"/>
<dbReference type="OrthoDB" id="4697647at2"/>
<accession>A0A3D8M890</accession>
<feature type="binding site" evidence="1">
    <location>
        <begin position="51"/>
        <end position="52"/>
    </location>
    <ligand>
        <name>S-adenosyl-L-methionine</name>
        <dbReference type="ChEBI" id="CHEBI:59789"/>
    </ligand>
</feature>
<keyword evidence="1" id="KW-0819">tRNA processing</keyword>
<dbReference type="Gene3D" id="3.40.50.150">
    <property type="entry name" value="Vaccinia Virus protein VP39"/>
    <property type="match status" value="1"/>
</dbReference>
<dbReference type="Pfam" id="PF13489">
    <property type="entry name" value="Methyltransf_23"/>
    <property type="match status" value="1"/>
</dbReference>
<comment type="catalytic activity">
    <reaction evidence="1">
        <text>5-carboxymethoxyuridine(34) in tRNA + S-adenosyl-L-methionine = 5-methoxycarbonylmethoxyuridine(34) in tRNA + S-adenosyl-L-homocysteine</text>
        <dbReference type="Rhea" id="RHEA:54080"/>
        <dbReference type="Rhea" id="RHEA-COMP:13383"/>
        <dbReference type="Rhea" id="RHEA-COMP:13781"/>
        <dbReference type="ChEBI" id="CHEBI:57856"/>
        <dbReference type="ChEBI" id="CHEBI:59789"/>
        <dbReference type="ChEBI" id="CHEBI:136879"/>
        <dbReference type="ChEBI" id="CHEBI:138053"/>
    </reaction>
</comment>
<keyword evidence="1 2" id="KW-0808">Transferase</keyword>
<dbReference type="GO" id="GO:0097697">
    <property type="term" value="F:tRNA (5-carboxymethoxyuridine(34)-5-O)-methyltransferase activity"/>
    <property type="evidence" value="ECO:0007669"/>
    <property type="project" value="UniProtKB-UniRule"/>
</dbReference>
<name>A0A3D8M890_9ALTE</name>
<dbReference type="HAMAP" id="MF_02057">
    <property type="entry name" value="tRNA_methyltr_CmoM"/>
    <property type="match status" value="1"/>
</dbReference>
<feature type="binding site" evidence="1">
    <location>
        <position position="28"/>
    </location>
    <ligand>
        <name>S-adenosyl-L-methionine</name>
        <dbReference type="ChEBI" id="CHEBI:59789"/>
    </ligand>
</feature>
<gene>
    <name evidence="1" type="primary">cmoM</name>
    <name evidence="2" type="ORF">DXV75_08095</name>
</gene>
<comment type="caution">
    <text evidence="1">Lacks conserved residue(s) required for the propagation of feature annotation.</text>
</comment>
<dbReference type="InterPro" id="IPR029063">
    <property type="entry name" value="SAM-dependent_MTases_sf"/>
</dbReference>
<dbReference type="GO" id="GO:0032259">
    <property type="term" value="P:methylation"/>
    <property type="evidence" value="ECO:0007669"/>
    <property type="project" value="UniProtKB-KW"/>
</dbReference>
<dbReference type="CDD" id="cd02440">
    <property type="entry name" value="AdoMet_MTases"/>
    <property type="match status" value="1"/>
</dbReference>
<feature type="binding site" evidence="1">
    <location>
        <position position="117"/>
    </location>
    <ligand>
        <name>S-adenosyl-L-methionine</name>
        <dbReference type="ChEBI" id="CHEBI:59789"/>
    </ligand>
</feature>
<dbReference type="GO" id="GO:0006400">
    <property type="term" value="P:tRNA modification"/>
    <property type="evidence" value="ECO:0007669"/>
    <property type="project" value="UniProtKB-UniRule"/>
</dbReference>
<feature type="binding site" evidence="1">
    <location>
        <position position="72"/>
    </location>
    <ligand>
        <name>S-adenosyl-L-methionine</name>
        <dbReference type="ChEBI" id="CHEBI:59789"/>
    </ligand>
</feature>
<comment type="function">
    <text evidence="1">Catalyzes the methylation of 5-carboxymethoxyuridine (cmo5U) to form 5-methoxycarbonylmethoxyuridine (mcmo5U) at position 34 in tRNAs.</text>
</comment>
<dbReference type="AlphaFoldDB" id="A0A3D8M890"/>
<dbReference type="EMBL" id="QRHA01000005">
    <property type="protein sequence ID" value="RDV26034.1"/>
    <property type="molecule type" value="Genomic_DNA"/>
</dbReference>
<sequence>MKHNDQYFNGIADKFAKNIYGTSKGRLRHQLLVEALSPWLSKAPMRILEVGGGTGIMTRELLVMGHDVLLTDASEDILGLAREMLAEYTTRPGQLEIMQIPLWELEPQADIDLVVCHAVLEWLENPLQAIEHLYSLTPAGKRLSLSFFNRDAALFGNVLYGNFDYIARGMKVKNQVRLNPQNPVSPQQAIAQAEKCGFVVEQVTGIRCFHDYLKERLGSDEAFEQLLALERQYNRQPPFSWLGKYLHLMLHKPA</sequence>
<evidence type="ECO:0000256" key="1">
    <source>
        <dbReference type="HAMAP-Rule" id="MF_02057"/>
    </source>
</evidence>
<dbReference type="SUPFAM" id="SSF53335">
    <property type="entry name" value="S-adenosyl-L-methionine-dependent methyltransferases"/>
    <property type="match status" value="1"/>
</dbReference>
<dbReference type="RefSeq" id="WP_115592904.1">
    <property type="nucleotide sequence ID" value="NZ_QRHA01000005.1"/>
</dbReference>
<keyword evidence="1" id="KW-0949">S-adenosyl-L-methionine</keyword>
<keyword evidence="3" id="KW-1185">Reference proteome</keyword>
<evidence type="ECO:0000313" key="3">
    <source>
        <dbReference type="Proteomes" id="UP000256561"/>
    </source>
</evidence>
<dbReference type="PANTHER" id="PTHR43861">
    <property type="entry name" value="TRANS-ACONITATE 2-METHYLTRANSFERASE-RELATED"/>
    <property type="match status" value="1"/>
</dbReference>
<evidence type="ECO:0000313" key="2">
    <source>
        <dbReference type="EMBL" id="RDV26034.1"/>
    </source>
</evidence>
<dbReference type="InterPro" id="IPR033664">
    <property type="entry name" value="Cmo5U_methylTrfase"/>
</dbReference>
<proteinExistence type="inferred from homology"/>
<reference evidence="3" key="1">
    <citation type="submission" date="2018-08" db="EMBL/GenBank/DDBJ databases">
        <authorList>
            <person name="Zhang J."/>
            <person name="Du Z.-J."/>
        </authorList>
    </citation>
    <scope>NUCLEOTIDE SEQUENCE [LARGE SCALE GENOMIC DNA]</scope>
    <source>
        <strain evidence="3">KCTC 52655</strain>
    </source>
</reference>
<protein>
    <recommendedName>
        <fullName evidence="1">tRNA 5-carboxymethoxyuridine methyltransferase</fullName>
        <ecNumber evidence="1">2.1.1.-</ecNumber>
    </recommendedName>
    <alternativeName>
        <fullName evidence="1">cmo5U methyltransferase</fullName>
    </alternativeName>
</protein>
<dbReference type="Proteomes" id="UP000256561">
    <property type="component" value="Unassembled WGS sequence"/>
</dbReference>
<organism evidence="2 3">
    <name type="scientific">Alteromonas aestuariivivens</name>
    <dbReference type="NCBI Taxonomy" id="1938339"/>
    <lineage>
        <taxon>Bacteria</taxon>
        <taxon>Pseudomonadati</taxon>
        <taxon>Pseudomonadota</taxon>
        <taxon>Gammaproteobacteria</taxon>
        <taxon>Alteromonadales</taxon>
        <taxon>Alteromonadaceae</taxon>
        <taxon>Alteromonas/Salinimonas group</taxon>
        <taxon>Alteromonas</taxon>
    </lineage>
</organism>